<reference evidence="3 4" key="1">
    <citation type="submission" date="2017-02" db="EMBL/GenBank/DDBJ databases">
        <authorList>
            <person name="Peterson S.W."/>
        </authorList>
    </citation>
    <scope>NUCLEOTIDE SEQUENCE [LARGE SCALE GENOMIC DNA]</scope>
    <source>
        <strain evidence="3 4">ATCC 51222</strain>
    </source>
</reference>
<evidence type="ECO:0000313" key="4">
    <source>
        <dbReference type="Proteomes" id="UP000190657"/>
    </source>
</evidence>
<name>A0A1T4L6J1_9FIRM</name>
<dbReference type="InterPro" id="IPR041644">
    <property type="entry name" value="GNAT_C"/>
</dbReference>
<feature type="domain" description="N-acyltransferase N-terminal" evidence="1">
    <location>
        <begin position="29"/>
        <end position="107"/>
    </location>
</feature>
<evidence type="ECO:0000313" key="3">
    <source>
        <dbReference type="EMBL" id="SJZ50325.1"/>
    </source>
</evidence>
<dbReference type="InterPro" id="IPR041273">
    <property type="entry name" value="NAT_N"/>
</dbReference>
<evidence type="ECO:0000259" key="1">
    <source>
        <dbReference type="Pfam" id="PF18082"/>
    </source>
</evidence>
<accession>A0A1T4L6J1</accession>
<protein>
    <recommendedName>
        <fullName evidence="5">GNAT-like C-terminal domain-containing protein</fullName>
    </recommendedName>
</protein>
<dbReference type="Pfam" id="PF18164">
    <property type="entry name" value="GNAT_C"/>
    <property type="match status" value="1"/>
</dbReference>
<dbReference type="Pfam" id="PF18082">
    <property type="entry name" value="NAT_N"/>
    <property type="match status" value="1"/>
</dbReference>
<dbReference type="AlphaFoldDB" id="A0A1T4L6J1"/>
<keyword evidence="4" id="KW-1185">Reference proteome</keyword>
<gene>
    <name evidence="3" type="ORF">SAMN02745114_00789</name>
</gene>
<dbReference type="RefSeq" id="WP_078768276.1">
    <property type="nucleotide sequence ID" value="NZ_FUWW01000006.1"/>
</dbReference>
<dbReference type="OrthoDB" id="9786803at2"/>
<dbReference type="EMBL" id="FUWW01000006">
    <property type="protein sequence ID" value="SJZ50325.1"/>
    <property type="molecule type" value="Genomic_DNA"/>
</dbReference>
<organism evidence="3 4">
    <name type="scientific">Eubacterium coprostanoligenes</name>
    <dbReference type="NCBI Taxonomy" id="290054"/>
    <lineage>
        <taxon>Bacteria</taxon>
        <taxon>Bacillati</taxon>
        <taxon>Bacillota</taxon>
        <taxon>Clostridia</taxon>
        <taxon>Eubacteriales</taxon>
        <taxon>Eubacteriaceae</taxon>
        <taxon>Eubacterium</taxon>
    </lineage>
</organism>
<feature type="domain" description="GNAT-like C-terminal" evidence="2">
    <location>
        <begin position="110"/>
        <end position="261"/>
    </location>
</feature>
<dbReference type="Proteomes" id="UP000190657">
    <property type="component" value="Unassembled WGS sequence"/>
</dbReference>
<evidence type="ECO:0000259" key="2">
    <source>
        <dbReference type="Pfam" id="PF18164"/>
    </source>
</evidence>
<dbReference type="Gene3D" id="3.40.630.120">
    <property type="match status" value="1"/>
</dbReference>
<dbReference type="STRING" id="290054.SAMN02745114_00789"/>
<evidence type="ECO:0008006" key="5">
    <source>
        <dbReference type="Google" id="ProtNLM"/>
    </source>
</evidence>
<proteinExistence type="predicted"/>
<sequence length="267" mass="31264">MEKYIKFAGLDADLENRLIQYISSHEKKINSLAEKCKKHGFSCLARRNDMMRLAVCIAYIKYTEEDYKQLGIDENILKETMSDIGIWCKNNDNKGLKNYPWIQNHLKAELFKIGRLQYQLFKCTYVTFDYSKLPFKKGEQTVFIHIPQGEPLLLSDCKDSLKMAKDFFATHLPAYKFNYFVCKSWLLYKDNHLFMKPSSNILQFQTLFEIAFTDHTDSYAIERIFGKKQFNKKQYAETTSLQKGAKEYMINGGKLGESFGYIPLSKI</sequence>